<sequence>MAPFLLPEADESAVCSVNVWADGFVDDVTVEELEPAERAASLTLEADDAGPD</sequence>
<gene>
    <name evidence="1" type="ORF">GCM10022223_15920</name>
</gene>
<evidence type="ECO:0000313" key="1">
    <source>
        <dbReference type="EMBL" id="GAA3601064.1"/>
    </source>
</evidence>
<keyword evidence="2" id="KW-1185">Reference proteome</keyword>
<dbReference type="RefSeq" id="WP_231489116.1">
    <property type="nucleotide sequence ID" value="NZ_BAAAZO010000002.1"/>
</dbReference>
<organism evidence="1 2">
    <name type="scientific">Kineosporia mesophila</name>
    <dbReference type="NCBI Taxonomy" id="566012"/>
    <lineage>
        <taxon>Bacteria</taxon>
        <taxon>Bacillati</taxon>
        <taxon>Actinomycetota</taxon>
        <taxon>Actinomycetes</taxon>
        <taxon>Kineosporiales</taxon>
        <taxon>Kineosporiaceae</taxon>
        <taxon>Kineosporia</taxon>
    </lineage>
</organism>
<evidence type="ECO:0000313" key="2">
    <source>
        <dbReference type="Proteomes" id="UP001501074"/>
    </source>
</evidence>
<reference evidence="2" key="1">
    <citation type="journal article" date="2019" name="Int. J. Syst. Evol. Microbiol.">
        <title>The Global Catalogue of Microorganisms (GCM) 10K type strain sequencing project: providing services to taxonomists for standard genome sequencing and annotation.</title>
        <authorList>
            <consortium name="The Broad Institute Genomics Platform"/>
            <consortium name="The Broad Institute Genome Sequencing Center for Infectious Disease"/>
            <person name="Wu L."/>
            <person name="Ma J."/>
        </authorList>
    </citation>
    <scope>NUCLEOTIDE SEQUENCE [LARGE SCALE GENOMIC DNA]</scope>
    <source>
        <strain evidence="2">JCM 16902</strain>
    </source>
</reference>
<proteinExistence type="predicted"/>
<dbReference type="Proteomes" id="UP001501074">
    <property type="component" value="Unassembled WGS sequence"/>
</dbReference>
<protein>
    <submittedName>
        <fullName evidence="1">Uncharacterized protein</fullName>
    </submittedName>
</protein>
<accession>A0ABP6Z8C9</accession>
<name>A0ABP6Z8C9_9ACTN</name>
<comment type="caution">
    <text evidence="1">The sequence shown here is derived from an EMBL/GenBank/DDBJ whole genome shotgun (WGS) entry which is preliminary data.</text>
</comment>
<dbReference type="EMBL" id="BAAAZO010000002">
    <property type="protein sequence ID" value="GAA3601064.1"/>
    <property type="molecule type" value="Genomic_DNA"/>
</dbReference>